<name>I0K516_9BACT</name>
<dbReference type="eggNOG" id="COG4188">
    <property type="taxonomic scope" value="Bacteria"/>
</dbReference>
<dbReference type="RefSeq" id="WP_015330319.1">
    <property type="nucleotide sequence ID" value="NC_020054.1"/>
</dbReference>
<gene>
    <name evidence="3" type="ORF">FAES_1209</name>
</gene>
<dbReference type="HOGENOM" id="CLU_086364_0_0_10"/>
<evidence type="ECO:0000313" key="3">
    <source>
        <dbReference type="EMBL" id="CCG99219.1"/>
    </source>
</evidence>
<dbReference type="KEGG" id="fae:FAES_1209"/>
<dbReference type="STRING" id="1166018.FAES_1209"/>
<dbReference type="Gene3D" id="3.40.50.1820">
    <property type="entry name" value="alpha/beta hydrolase"/>
    <property type="match status" value="1"/>
</dbReference>
<feature type="chain" id="PRO_5003630167" description="Serine aminopeptidase S33 domain-containing protein" evidence="1">
    <location>
        <begin position="27"/>
        <end position="247"/>
    </location>
</feature>
<proteinExistence type="predicted"/>
<evidence type="ECO:0000256" key="1">
    <source>
        <dbReference type="SAM" id="SignalP"/>
    </source>
</evidence>
<dbReference type="PATRIC" id="fig|1166018.3.peg.2931"/>
<dbReference type="EMBL" id="HE796683">
    <property type="protein sequence ID" value="CCG99219.1"/>
    <property type="molecule type" value="Genomic_DNA"/>
</dbReference>
<organism evidence="3 4">
    <name type="scientific">Fibrella aestuarina BUZ 2</name>
    <dbReference type="NCBI Taxonomy" id="1166018"/>
    <lineage>
        <taxon>Bacteria</taxon>
        <taxon>Pseudomonadati</taxon>
        <taxon>Bacteroidota</taxon>
        <taxon>Cytophagia</taxon>
        <taxon>Cytophagales</taxon>
        <taxon>Spirosomataceae</taxon>
        <taxon>Fibrella</taxon>
    </lineage>
</organism>
<dbReference type="Proteomes" id="UP000011058">
    <property type="component" value="Chromosome"/>
</dbReference>
<dbReference type="SUPFAM" id="SSF53474">
    <property type="entry name" value="alpha/beta-Hydrolases"/>
    <property type="match status" value="1"/>
</dbReference>
<reference evidence="3 4" key="1">
    <citation type="journal article" date="2012" name="J. Bacteriol.">
        <title>Genome Sequence of Fibrella aestuarina BUZ 2T, a Filamentous Marine Bacterium.</title>
        <authorList>
            <person name="Filippini M."/>
            <person name="Qi W."/>
            <person name="Blom J."/>
            <person name="Goesmann A."/>
            <person name="Smits T.H."/>
            <person name="Bagheri H.C."/>
        </authorList>
    </citation>
    <scope>NUCLEOTIDE SEQUENCE [LARGE SCALE GENOMIC DNA]</scope>
    <source>
        <strain evidence="4">BUZ 2T</strain>
    </source>
</reference>
<feature type="domain" description="Serine aminopeptidase S33" evidence="2">
    <location>
        <begin position="60"/>
        <end position="169"/>
    </location>
</feature>
<dbReference type="InterPro" id="IPR022742">
    <property type="entry name" value="Hydrolase_4"/>
</dbReference>
<keyword evidence="1" id="KW-0732">Signal</keyword>
<evidence type="ECO:0000259" key="2">
    <source>
        <dbReference type="Pfam" id="PF12146"/>
    </source>
</evidence>
<protein>
    <recommendedName>
        <fullName evidence="2">Serine aminopeptidase S33 domain-containing protein</fullName>
    </recommendedName>
</protein>
<sequence>MFPFLNGCATLCFSLAAFVLSVPVSAQSMAVDTLALFDTTRQRAVPVVLYRPATLPKRPKIAVISHGYGGHSTDYSFIARDLVAQGYVVAGVQHEVPSDDPIPTTGNPRVVRLPNWERGVQNIRFALARLNRRLPMLDRSRLLLVGHSNGGDQSMLYADTYPAEVAAVVTLDNRRMPFRRARQPRILSIRSSDQPADEGVLPTPDEQRTYGIMIEQQPILHNDMWDGATEAQKSRILAAIRRFLQHR</sequence>
<dbReference type="Pfam" id="PF12146">
    <property type="entry name" value="Hydrolase_4"/>
    <property type="match status" value="1"/>
</dbReference>
<evidence type="ECO:0000313" key="4">
    <source>
        <dbReference type="Proteomes" id="UP000011058"/>
    </source>
</evidence>
<dbReference type="OrthoDB" id="9814760at2"/>
<dbReference type="InterPro" id="IPR029058">
    <property type="entry name" value="AB_hydrolase_fold"/>
</dbReference>
<dbReference type="AlphaFoldDB" id="I0K516"/>
<feature type="signal peptide" evidence="1">
    <location>
        <begin position="1"/>
        <end position="26"/>
    </location>
</feature>
<accession>I0K516</accession>
<keyword evidence="4" id="KW-1185">Reference proteome</keyword>